<dbReference type="Gene3D" id="3.20.20.140">
    <property type="entry name" value="Metal-dependent hydrolases"/>
    <property type="match status" value="1"/>
</dbReference>
<dbReference type="GO" id="GO:0046872">
    <property type="term" value="F:metal ion binding"/>
    <property type="evidence" value="ECO:0007669"/>
    <property type="project" value="UniProtKB-KW"/>
</dbReference>
<evidence type="ECO:0000313" key="6">
    <source>
        <dbReference type="Proteomes" id="UP000037997"/>
    </source>
</evidence>
<evidence type="ECO:0000256" key="2">
    <source>
        <dbReference type="ARBA" id="ARBA00022723"/>
    </source>
</evidence>
<evidence type="ECO:0000256" key="4">
    <source>
        <dbReference type="PIRSR" id="PIRSR005902-1"/>
    </source>
</evidence>
<proteinExistence type="inferred from homology"/>
<dbReference type="FunFam" id="3.20.20.140:FF:000005">
    <property type="entry name" value="TatD family hydrolase"/>
    <property type="match status" value="1"/>
</dbReference>
<dbReference type="SUPFAM" id="SSF51556">
    <property type="entry name" value="Metallo-dependent hydrolases"/>
    <property type="match status" value="1"/>
</dbReference>
<dbReference type="InterPro" id="IPR015991">
    <property type="entry name" value="TatD/YcfH-like"/>
</dbReference>
<dbReference type="PATRIC" id="fig|35818.11.peg.1971"/>
<feature type="binding site" evidence="4">
    <location>
        <position position="9"/>
    </location>
    <ligand>
        <name>a divalent metal cation</name>
        <dbReference type="ChEBI" id="CHEBI:60240"/>
        <label>1</label>
    </ligand>
</feature>
<dbReference type="NCBIfam" id="TIGR00010">
    <property type="entry name" value="YchF/TatD family DNA exonuclease"/>
    <property type="match status" value="1"/>
</dbReference>
<name>A0A0N1EAT1_9HELI</name>
<dbReference type="InterPro" id="IPR018228">
    <property type="entry name" value="DNase_TatD-rel_CS"/>
</dbReference>
<dbReference type="PANTHER" id="PTHR46124">
    <property type="entry name" value="D-AMINOACYL-TRNA DEACYLASE"/>
    <property type="match status" value="1"/>
</dbReference>
<dbReference type="InterPro" id="IPR032466">
    <property type="entry name" value="Metal_Hydrolase"/>
</dbReference>
<keyword evidence="3 5" id="KW-0378">Hydrolase</keyword>
<protein>
    <submittedName>
        <fullName evidence="5">Hydrolase TatD</fullName>
    </submittedName>
</protein>
<dbReference type="GO" id="GO:0005829">
    <property type="term" value="C:cytosol"/>
    <property type="evidence" value="ECO:0007669"/>
    <property type="project" value="TreeGrafter"/>
</dbReference>
<dbReference type="RefSeq" id="WP_054198399.1">
    <property type="nucleotide sequence ID" value="NZ_JNOC01000056.1"/>
</dbReference>
<dbReference type="GO" id="GO:0016788">
    <property type="term" value="F:hydrolase activity, acting on ester bonds"/>
    <property type="evidence" value="ECO:0007669"/>
    <property type="project" value="InterPro"/>
</dbReference>
<dbReference type="Pfam" id="PF01026">
    <property type="entry name" value="TatD_DNase"/>
    <property type="match status" value="1"/>
</dbReference>
<dbReference type="EMBL" id="JNOC01000056">
    <property type="protein sequence ID" value="KPH55154.1"/>
    <property type="molecule type" value="Genomic_DNA"/>
</dbReference>
<dbReference type="PANTHER" id="PTHR46124:SF2">
    <property type="entry name" value="D-AMINOACYL-TRNA DEACYLASE"/>
    <property type="match status" value="1"/>
</dbReference>
<comment type="caution">
    <text evidence="5">The sequence shown here is derived from an EMBL/GenBank/DDBJ whole genome shotgun (WGS) entry which is preliminary data.</text>
</comment>
<dbReference type="CDD" id="cd01310">
    <property type="entry name" value="TatD_DNAse"/>
    <property type="match status" value="1"/>
</dbReference>
<dbReference type="AlphaFoldDB" id="A0A0N1EAT1"/>
<dbReference type="PIRSF" id="PIRSF005902">
    <property type="entry name" value="DNase_TatD"/>
    <property type="match status" value="1"/>
</dbReference>
<sequence length="269" mass="30544">MQLCDTHCHLDDKRFEGDFEAVLERAKKAGITRFVIPAAHLEDLERARELAHKYEEVYFASGLHPNYAYLYDEEFLKSFLGDEKCVAVGECGLDYYRLEEALAESKLGSIEELKRIQKEVFVAQIKLAIAYEKPLIVHIREASSDSLEILQKYAKDLKRGGVLHCFNADFQLLSLAKEGFYYGIGGVLTFKNARKLVEVLPKIPLESLLLETDAPYLTPHPHRGERNEPAYIPLVLEKMSEILGIPKEILIKQINLNTENLFGEVFGAA</sequence>
<comment type="similarity">
    <text evidence="1">Belongs to the metallo-dependent hydrolases superfamily. TatD-type hydrolase family.</text>
</comment>
<dbReference type="InterPro" id="IPR001130">
    <property type="entry name" value="TatD-like"/>
</dbReference>
<accession>A0A0N1EAT1</accession>
<organism evidence="5 6">
    <name type="scientific">Helicobacter pullorum</name>
    <dbReference type="NCBI Taxonomy" id="35818"/>
    <lineage>
        <taxon>Bacteria</taxon>
        <taxon>Pseudomonadati</taxon>
        <taxon>Campylobacterota</taxon>
        <taxon>Epsilonproteobacteria</taxon>
        <taxon>Campylobacterales</taxon>
        <taxon>Helicobacteraceae</taxon>
        <taxon>Helicobacter</taxon>
    </lineage>
</organism>
<evidence type="ECO:0000256" key="1">
    <source>
        <dbReference type="ARBA" id="ARBA00009275"/>
    </source>
</evidence>
<evidence type="ECO:0000313" key="5">
    <source>
        <dbReference type="EMBL" id="KPH55154.1"/>
    </source>
</evidence>
<dbReference type="STRING" id="35818.HPU229336_04370"/>
<keyword evidence="2 4" id="KW-0479">Metal-binding</keyword>
<feature type="binding site" evidence="4">
    <location>
        <position position="7"/>
    </location>
    <ligand>
        <name>a divalent metal cation</name>
        <dbReference type="ChEBI" id="CHEBI:60240"/>
        <label>1</label>
    </ligand>
</feature>
<dbReference type="Proteomes" id="UP000037997">
    <property type="component" value="Unassembled WGS sequence"/>
</dbReference>
<feature type="binding site" evidence="4">
    <location>
        <position position="90"/>
    </location>
    <ligand>
        <name>a divalent metal cation</name>
        <dbReference type="ChEBI" id="CHEBI:60240"/>
        <label>1</label>
    </ligand>
</feature>
<feature type="binding site" evidence="4">
    <location>
        <position position="213"/>
    </location>
    <ligand>
        <name>a divalent metal cation</name>
        <dbReference type="ChEBI" id="CHEBI:60240"/>
        <label>1</label>
    </ligand>
</feature>
<gene>
    <name evidence="5" type="ORF">HPU229334_09960</name>
</gene>
<feature type="binding site" evidence="4">
    <location>
        <position position="164"/>
    </location>
    <ligand>
        <name>a divalent metal cation</name>
        <dbReference type="ChEBI" id="CHEBI:60240"/>
        <label>2</label>
    </ligand>
</feature>
<feature type="binding site" evidence="4">
    <location>
        <position position="138"/>
    </location>
    <ligand>
        <name>a divalent metal cation</name>
        <dbReference type="ChEBI" id="CHEBI:60240"/>
        <label>2</label>
    </ligand>
</feature>
<dbReference type="PROSITE" id="PS01091">
    <property type="entry name" value="TATD_3"/>
    <property type="match status" value="1"/>
</dbReference>
<evidence type="ECO:0000256" key="3">
    <source>
        <dbReference type="ARBA" id="ARBA00022801"/>
    </source>
</evidence>
<reference evidence="5 6" key="1">
    <citation type="submission" date="2014-06" db="EMBL/GenBank/DDBJ databases">
        <title>Helicobacter pullorum isolates in fresh chicken meat - phenotypic and genotypic features.</title>
        <authorList>
            <person name="Borges V."/>
            <person name="Santos A."/>
            <person name="Correia C.B."/>
            <person name="Saraiva M."/>
            <person name="Menard A."/>
            <person name="Vieira L."/>
            <person name="Sampaio D.A."/>
            <person name="Gomes J.P."/>
            <person name="Oleastro M."/>
        </authorList>
    </citation>
    <scope>NUCLEOTIDE SEQUENCE [LARGE SCALE GENOMIC DNA]</scope>
    <source>
        <strain evidence="5 6">229334/12</strain>
    </source>
</reference>
<dbReference type="GO" id="GO:0004536">
    <property type="term" value="F:DNA nuclease activity"/>
    <property type="evidence" value="ECO:0007669"/>
    <property type="project" value="InterPro"/>
</dbReference>